<dbReference type="PANTHER" id="PTHR12558:SF13">
    <property type="entry name" value="CELL DIVISION CYCLE PROTEIN 27 HOMOLOG"/>
    <property type="match status" value="1"/>
</dbReference>
<dbReference type="Gene3D" id="1.25.40.10">
    <property type="entry name" value="Tetratricopeptide repeat domain"/>
    <property type="match status" value="2"/>
</dbReference>
<accession>A0A5C8GKU6</accession>
<evidence type="ECO:0000313" key="3">
    <source>
        <dbReference type="EMBL" id="TXJ62719.1"/>
    </source>
</evidence>
<proteinExistence type="predicted"/>
<dbReference type="RefSeq" id="WP_130828456.1">
    <property type="nucleotide sequence ID" value="NZ_SDIK01000021.1"/>
</dbReference>
<keyword evidence="4" id="KW-1185">Reference proteome</keyword>
<feature type="signal peptide" evidence="2">
    <location>
        <begin position="1"/>
        <end position="22"/>
    </location>
</feature>
<dbReference type="OrthoDB" id="638548at2"/>
<dbReference type="SUPFAM" id="SSF48452">
    <property type="entry name" value="TPR-like"/>
    <property type="match status" value="2"/>
</dbReference>
<dbReference type="InterPro" id="IPR019734">
    <property type="entry name" value="TPR_rpt"/>
</dbReference>
<organism evidence="3 4">
    <name type="scientific">Prevotella brunnea</name>
    <dbReference type="NCBI Taxonomy" id="2508867"/>
    <lineage>
        <taxon>Bacteria</taxon>
        <taxon>Pseudomonadati</taxon>
        <taxon>Bacteroidota</taxon>
        <taxon>Bacteroidia</taxon>
        <taxon>Bacteroidales</taxon>
        <taxon>Prevotellaceae</taxon>
        <taxon>Prevotella</taxon>
    </lineage>
</organism>
<feature type="chain" id="PRO_5023100015" description="Tetratricopeptide repeat protein" evidence="2">
    <location>
        <begin position="23"/>
        <end position="471"/>
    </location>
</feature>
<reference evidence="4" key="1">
    <citation type="submission" date="2019-05" db="EMBL/GenBank/DDBJ databases">
        <title>Prevotella brunnea sp. nov., isolated from a wound of a patient.</title>
        <authorList>
            <person name="Buhl M."/>
        </authorList>
    </citation>
    <scope>NUCLEOTIDE SEQUENCE [LARGE SCALE GENOMIC DNA]</scope>
    <source>
        <strain evidence="4">A2672</strain>
    </source>
</reference>
<dbReference type="PROSITE" id="PS50005">
    <property type="entry name" value="TPR"/>
    <property type="match status" value="1"/>
</dbReference>
<feature type="repeat" description="TPR" evidence="1">
    <location>
        <begin position="429"/>
        <end position="462"/>
    </location>
</feature>
<evidence type="ECO:0008006" key="5">
    <source>
        <dbReference type="Google" id="ProtNLM"/>
    </source>
</evidence>
<dbReference type="SMART" id="SM00028">
    <property type="entry name" value="TPR"/>
    <property type="match status" value="4"/>
</dbReference>
<dbReference type="PANTHER" id="PTHR12558">
    <property type="entry name" value="CELL DIVISION CYCLE 16,23,27"/>
    <property type="match status" value="1"/>
</dbReference>
<protein>
    <recommendedName>
        <fullName evidence="5">Tetratricopeptide repeat protein</fullName>
    </recommendedName>
</protein>
<sequence length="471" mass="52808">MKMKKYLLVGALILSLSTPALAQDDSYKAALNPIISAFEAAPNDPKAAKDLIKSYKKEYKKNEKALVALGNVYLAQRNFTEATNLANMVINNKKLNGSEGYLLLGDIAALEDSIGNAGAAASHYQTAISLDPHNIQAYERYAKVYRHVNADVAVQKLEELRKVEPNYPVEATAAEIMLNDGKYEEALKWFNKSQLSNLTEDNFYKYGYTAFILQNHDKTLEVVKSGLQKFPNSEYIARVGMMAATEKGSYQEAITFANIMFAGKGKKVANDYAVYAKALCGIKQFEQSLANFRKAMEMDKENLEPLKGIADVYSAQGMEDKSLETQMDYLNRSSKANSNDWAKFAQTFIDKAEKTADKAEKHDILVKAIAVYEQMITKFPSISDWIWLNEANAAQMDNDADKVAEIYRKVAAYEEGKTTLTSEEKGYLEQVYYGLGYYNSKKGNKEIADDYFKKVLQINPDNEFAKKALGM</sequence>
<dbReference type="EMBL" id="SDIK01000021">
    <property type="protein sequence ID" value="TXJ62719.1"/>
    <property type="molecule type" value="Genomic_DNA"/>
</dbReference>
<dbReference type="AlphaFoldDB" id="A0A5C8GKU6"/>
<name>A0A5C8GKU6_9BACT</name>
<dbReference type="Proteomes" id="UP000321612">
    <property type="component" value="Unassembled WGS sequence"/>
</dbReference>
<evidence type="ECO:0000256" key="1">
    <source>
        <dbReference type="PROSITE-ProRule" id="PRU00339"/>
    </source>
</evidence>
<evidence type="ECO:0000313" key="4">
    <source>
        <dbReference type="Proteomes" id="UP000321612"/>
    </source>
</evidence>
<evidence type="ECO:0000256" key="2">
    <source>
        <dbReference type="SAM" id="SignalP"/>
    </source>
</evidence>
<keyword evidence="1" id="KW-0802">TPR repeat</keyword>
<dbReference type="Pfam" id="PF13181">
    <property type="entry name" value="TPR_8"/>
    <property type="match status" value="1"/>
</dbReference>
<keyword evidence="2" id="KW-0732">Signal</keyword>
<comment type="caution">
    <text evidence="3">The sequence shown here is derived from an EMBL/GenBank/DDBJ whole genome shotgun (WGS) entry which is preliminary data.</text>
</comment>
<dbReference type="InterPro" id="IPR011990">
    <property type="entry name" value="TPR-like_helical_dom_sf"/>
</dbReference>
<gene>
    <name evidence="3" type="ORF">ETF27_03345</name>
</gene>